<name>A0A243CVS5_BACTU</name>
<dbReference type="InterPro" id="IPR009057">
    <property type="entry name" value="Homeodomain-like_sf"/>
</dbReference>
<dbReference type="Gene3D" id="3.40.50.10490">
    <property type="entry name" value="Glucose-6-phosphate isomerase like protein, domain 1"/>
    <property type="match status" value="1"/>
</dbReference>
<dbReference type="CDD" id="cd05013">
    <property type="entry name" value="SIS_RpiR"/>
    <property type="match status" value="1"/>
</dbReference>
<dbReference type="GO" id="GO:0003700">
    <property type="term" value="F:DNA-binding transcription factor activity"/>
    <property type="evidence" value="ECO:0007669"/>
    <property type="project" value="InterPro"/>
</dbReference>
<evidence type="ECO:0000259" key="5">
    <source>
        <dbReference type="PROSITE" id="PS51464"/>
    </source>
</evidence>
<sequence length="283" mass="31348">MTVKSIRTQIELVLDDLPVSEKKVAQYILSHTKHVTQMTIHQLAKEAEASSAAVVRFCRSLGVAGFPDLKASLYAEIQHIHHVGYFDIEPDEKVQSIIDKTLSNTVQTLHDTVGQLETKSIEKAVGFLKDAEVIYIYGVGASFLIAEDVAQKWIRLGKQAYAISDRHLLAVAMATQSKNALFWGISYSGETSDVIELMKVAKGLELKTISLSRLGTSPISDLADVSLFTARAPEAKIRSAATSSRFAQLLVIDVIFFAYSSSQYEFTVKQLEKTKHTIQRLNE</sequence>
<dbReference type="Gene3D" id="1.10.10.10">
    <property type="entry name" value="Winged helix-like DNA-binding domain superfamily/Winged helix DNA-binding domain"/>
    <property type="match status" value="1"/>
</dbReference>
<dbReference type="Proteomes" id="UP000194911">
    <property type="component" value="Unassembled WGS sequence"/>
</dbReference>
<dbReference type="GO" id="GO:0097367">
    <property type="term" value="F:carbohydrate derivative binding"/>
    <property type="evidence" value="ECO:0007669"/>
    <property type="project" value="InterPro"/>
</dbReference>
<feature type="domain" description="HTH rpiR-type" evidence="4">
    <location>
        <begin position="4"/>
        <end position="80"/>
    </location>
</feature>
<dbReference type="InterPro" id="IPR001347">
    <property type="entry name" value="SIS_dom"/>
</dbReference>
<evidence type="ECO:0000313" key="6">
    <source>
        <dbReference type="EMBL" id="OTY74924.1"/>
    </source>
</evidence>
<dbReference type="RefSeq" id="WP_000216827.1">
    <property type="nucleotide sequence ID" value="NZ_NFDQ01000062.1"/>
</dbReference>
<dbReference type="PANTHER" id="PTHR30514:SF10">
    <property type="entry name" value="MURR_RPIR FAMILY TRANSCRIPTIONAL REGULATOR"/>
    <property type="match status" value="1"/>
</dbReference>
<keyword evidence="1" id="KW-0805">Transcription regulation</keyword>
<dbReference type="InterPro" id="IPR047640">
    <property type="entry name" value="RpiR-like"/>
</dbReference>
<accession>A0A243CVS5</accession>
<keyword evidence="3" id="KW-0804">Transcription</keyword>
<dbReference type="InterPro" id="IPR035472">
    <property type="entry name" value="RpiR-like_SIS"/>
</dbReference>
<dbReference type="EMBL" id="NFDQ01000062">
    <property type="protein sequence ID" value="OTY74924.1"/>
    <property type="molecule type" value="Genomic_DNA"/>
</dbReference>
<evidence type="ECO:0000259" key="4">
    <source>
        <dbReference type="PROSITE" id="PS51071"/>
    </source>
</evidence>
<evidence type="ECO:0000256" key="3">
    <source>
        <dbReference type="ARBA" id="ARBA00023163"/>
    </source>
</evidence>
<comment type="caution">
    <text evidence="6">The sequence shown here is derived from an EMBL/GenBank/DDBJ whole genome shotgun (WGS) entry which is preliminary data.</text>
</comment>
<proteinExistence type="predicted"/>
<dbReference type="InterPro" id="IPR046348">
    <property type="entry name" value="SIS_dom_sf"/>
</dbReference>
<dbReference type="PROSITE" id="PS51464">
    <property type="entry name" value="SIS"/>
    <property type="match status" value="1"/>
</dbReference>
<dbReference type="AlphaFoldDB" id="A0A243CVS5"/>
<evidence type="ECO:0000256" key="1">
    <source>
        <dbReference type="ARBA" id="ARBA00023015"/>
    </source>
</evidence>
<reference evidence="6 7" key="1">
    <citation type="submission" date="2016-10" db="EMBL/GenBank/DDBJ databases">
        <title>Comparative genomics of Bacillus thuringiensis reveals a path to pathogens against multiple invertebrate hosts.</title>
        <authorList>
            <person name="Zheng J."/>
            <person name="Gao Q."/>
            <person name="Liu H."/>
            <person name="Peng D."/>
            <person name="Ruan L."/>
            <person name="Sun M."/>
        </authorList>
    </citation>
    <scope>NUCLEOTIDE SEQUENCE [LARGE SCALE GENOMIC DNA]</scope>
    <source>
        <strain evidence="6">BGSC 4CE1</strain>
    </source>
</reference>
<dbReference type="SUPFAM" id="SSF53697">
    <property type="entry name" value="SIS domain"/>
    <property type="match status" value="1"/>
</dbReference>
<dbReference type="InterPro" id="IPR036388">
    <property type="entry name" value="WH-like_DNA-bd_sf"/>
</dbReference>
<evidence type="ECO:0000256" key="2">
    <source>
        <dbReference type="ARBA" id="ARBA00023125"/>
    </source>
</evidence>
<dbReference type="GO" id="GO:0003677">
    <property type="term" value="F:DNA binding"/>
    <property type="evidence" value="ECO:0007669"/>
    <property type="project" value="UniProtKB-KW"/>
</dbReference>
<dbReference type="PROSITE" id="PS51071">
    <property type="entry name" value="HTH_RPIR"/>
    <property type="match status" value="1"/>
</dbReference>
<gene>
    <name evidence="6" type="ORF">BK749_14775</name>
</gene>
<dbReference type="PANTHER" id="PTHR30514">
    <property type="entry name" value="GLUCOKINASE"/>
    <property type="match status" value="1"/>
</dbReference>
<evidence type="ECO:0000313" key="7">
    <source>
        <dbReference type="Proteomes" id="UP000194911"/>
    </source>
</evidence>
<dbReference type="Pfam" id="PF01380">
    <property type="entry name" value="SIS"/>
    <property type="match status" value="1"/>
</dbReference>
<protein>
    <submittedName>
        <fullName evidence="6">MurR/RpiR family transcriptional regulator</fullName>
    </submittedName>
</protein>
<feature type="domain" description="SIS" evidence="5">
    <location>
        <begin position="124"/>
        <end position="265"/>
    </location>
</feature>
<dbReference type="SUPFAM" id="SSF46689">
    <property type="entry name" value="Homeodomain-like"/>
    <property type="match status" value="1"/>
</dbReference>
<dbReference type="GO" id="GO:1901135">
    <property type="term" value="P:carbohydrate derivative metabolic process"/>
    <property type="evidence" value="ECO:0007669"/>
    <property type="project" value="InterPro"/>
</dbReference>
<dbReference type="InterPro" id="IPR000281">
    <property type="entry name" value="HTH_RpiR"/>
</dbReference>
<keyword evidence="2" id="KW-0238">DNA-binding</keyword>
<dbReference type="Pfam" id="PF01418">
    <property type="entry name" value="HTH_6"/>
    <property type="match status" value="1"/>
</dbReference>
<organism evidence="6 7">
    <name type="scientific">Bacillus thuringiensis serovar vazensis</name>
    <dbReference type="NCBI Taxonomy" id="180867"/>
    <lineage>
        <taxon>Bacteria</taxon>
        <taxon>Bacillati</taxon>
        <taxon>Bacillota</taxon>
        <taxon>Bacilli</taxon>
        <taxon>Bacillales</taxon>
        <taxon>Bacillaceae</taxon>
        <taxon>Bacillus</taxon>
        <taxon>Bacillus cereus group</taxon>
    </lineage>
</organism>